<feature type="transmembrane region" description="Helical" evidence="8">
    <location>
        <begin position="327"/>
        <end position="345"/>
    </location>
</feature>
<dbReference type="PANTHER" id="PTHR48022">
    <property type="entry name" value="PLASTIDIC GLUCOSE TRANSPORTER 4"/>
    <property type="match status" value="1"/>
</dbReference>
<gene>
    <name evidence="10" type="ORF">AC578_3037</name>
</gene>
<protein>
    <recommendedName>
        <fullName evidence="9">Major facilitator superfamily (MFS) profile domain-containing protein</fullName>
    </recommendedName>
</protein>
<keyword evidence="11" id="KW-1185">Reference proteome</keyword>
<dbReference type="InterPro" id="IPR003663">
    <property type="entry name" value="Sugar/inositol_transpt"/>
</dbReference>
<name>A0A139H9Q8_9PEZI</name>
<comment type="similarity">
    <text evidence="2">Belongs to the major facilitator superfamily. Sugar transporter (TC 2.A.1.1) family.</text>
</comment>
<dbReference type="AlphaFoldDB" id="A0A139H9Q8"/>
<feature type="transmembrane region" description="Helical" evidence="8">
    <location>
        <begin position="183"/>
        <end position="204"/>
    </location>
</feature>
<dbReference type="InterPro" id="IPR036259">
    <property type="entry name" value="MFS_trans_sf"/>
</dbReference>
<feature type="transmembrane region" description="Helical" evidence="8">
    <location>
        <begin position="389"/>
        <end position="419"/>
    </location>
</feature>
<dbReference type="InterPro" id="IPR050360">
    <property type="entry name" value="MFS_Sugar_Transporters"/>
</dbReference>
<feature type="transmembrane region" description="Helical" evidence="8">
    <location>
        <begin position="746"/>
        <end position="767"/>
    </location>
</feature>
<feature type="transmembrane region" description="Helical" evidence="8">
    <location>
        <begin position="105"/>
        <end position="125"/>
    </location>
</feature>
<comment type="caution">
    <text evidence="10">The sequence shown here is derived from an EMBL/GenBank/DDBJ whole genome shotgun (WGS) entry which is preliminary data.</text>
</comment>
<dbReference type="InterPro" id="IPR020846">
    <property type="entry name" value="MFS_dom"/>
</dbReference>
<dbReference type="PANTHER" id="PTHR48022:SF10">
    <property type="entry name" value="MAJOR FACILITATOR SUPERFAMILY (MFS) PROFILE DOMAIN-CONTAINING PROTEIN"/>
    <property type="match status" value="1"/>
</dbReference>
<sequence length="891" mass="98513">MGAGAFIEPLVVISLLVGGTLVNRDTTSGVGKFGHKRNDDSVESGSSSPTRSKDSQEGVLNPVGFLELHDEDDTWHTRQVGVLGWKMSVRSPNTRQFSSRFLSRLLQKLPFLVEVWYWALIYWVYQLGRAFTAVTLVQGTVHTARRHALQVVRLEQRMGIFWEPAIQKFFLKNPTTMHWINRIYSFIHIPGTILFLIWLFYITITAHRRSGSTTQAALYQARRRTMAMCNLLAFVVFTVWPCMPPRLLSDPAYNGKDATEAKSYGFVDTVHGIGGESSVWTQNKFCNQYAAMPSLHFGYSALIGLSIATIPLSSSSSKFSRFSVRRISCVALGLAYPFTILVAILATANHFLLDAVAGAIVCGVAWKCILIETRTMDDATSLWSSRKCIVICCIVATANMQYGFDSAAIGSLQAMPGFLRVFGYPDKSNPIGYGIDSTVQQLISSLLTLGSFLSSLAAGPFSTYFGRRDGLWLACLLNAVSCAVQLATNKPGVLYFGRLLMGLSNGFLVTFSNVYVSEAAPAHLRGVMVALFAYWVNIGSIIGAVVTNYTSKRLDKASYQIPIACLYIVPAFLAVGLFFVPESPRWLLHKGKESKARQALGKLRSQKLPQEAFEMEWLEMIRGTEEERNAAKGIGFLDMFRGVDLRRTLLCYGIIASQSGSGVWFIIAYQTYFFSISGITKSFEFSIMNSCIGFIGVNVGMYAIKNWLGRRSVLMIGATVCGISQLIPAIVWSINPMAKSSGSVLVGFMAVFQFGYNSCVGAASYPVATELVSSRLRAYTVGSATSLGYILAWLCSFCSPYFINPKDLDLGAQYGYIWAASNLCCLVFFFFCMPEMKGRSLEQLDEIFAAKVPARKFKAYQCREIELRDVAAYDKHDDRKVATVEAVEQAA</sequence>
<feature type="transmembrane region" description="Helical" evidence="8">
    <location>
        <begin position="470"/>
        <end position="487"/>
    </location>
</feature>
<dbReference type="FunFam" id="1.20.1250.20:FF:000078">
    <property type="entry name" value="MFS maltose transporter, putative"/>
    <property type="match status" value="1"/>
</dbReference>
<keyword evidence="5 8" id="KW-1133">Transmembrane helix</keyword>
<accession>A0A139H9Q8</accession>
<evidence type="ECO:0000256" key="2">
    <source>
        <dbReference type="ARBA" id="ARBA00010992"/>
    </source>
</evidence>
<dbReference type="Proteomes" id="UP000070133">
    <property type="component" value="Unassembled WGS sequence"/>
</dbReference>
<keyword evidence="6 8" id="KW-0472">Membrane</keyword>
<feature type="transmembrane region" description="Helical" evidence="8">
    <location>
        <begin position="225"/>
        <end position="243"/>
    </location>
</feature>
<evidence type="ECO:0000256" key="6">
    <source>
        <dbReference type="ARBA" id="ARBA00023136"/>
    </source>
</evidence>
<evidence type="ECO:0000259" key="9">
    <source>
        <dbReference type="PROSITE" id="PS50850"/>
    </source>
</evidence>
<feature type="transmembrane region" description="Helical" evidence="8">
    <location>
        <begin position="297"/>
        <end position="315"/>
    </location>
</feature>
<feature type="transmembrane region" description="Helical" evidence="8">
    <location>
        <begin position="351"/>
        <end position="369"/>
    </location>
</feature>
<keyword evidence="3" id="KW-0813">Transport</keyword>
<feature type="transmembrane region" description="Helical" evidence="8">
    <location>
        <begin position="527"/>
        <end position="547"/>
    </location>
</feature>
<evidence type="ECO:0000256" key="4">
    <source>
        <dbReference type="ARBA" id="ARBA00022692"/>
    </source>
</evidence>
<feature type="region of interest" description="Disordered" evidence="7">
    <location>
        <begin position="28"/>
        <end position="57"/>
    </location>
</feature>
<feature type="transmembrane region" description="Helical" evidence="8">
    <location>
        <begin position="713"/>
        <end position="734"/>
    </location>
</feature>
<evidence type="ECO:0000313" key="11">
    <source>
        <dbReference type="Proteomes" id="UP000070133"/>
    </source>
</evidence>
<evidence type="ECO:0000256" key="1">
    <source>
        <dbReference type="ARBA" id="ARBA00004141"/>
    </source>
</evidence>
<evidence type="ECO:0000256" key="8">
    <source>
        <dbReference type="SAM" id="Phobius"/>
    </source>
</evidence>
<dbReference type="EMBL" id="LFZN01000097">
    <property type="protein sequence ID" value="KXS99175.1"/>
    <property type="molecule type" value="Genomic_DNA"/>
</dbReference>
<feature type="transmembrane region" description="Helical" evidence="8">
    <location>
        <begin position="779"/>
        <end position="803"/>
    </location>
</feature>
<dbReference type="InterPro" id="IPR026841">
    <property type="entry name" value="Aur1/Ipt1"/>
</dbReference>
<dbReference type="NCBIfam" id="TIGR00879">
    <property type="entry name" value="SP"/>
    <property type="match status" value="1"/>
</dbReference>
<feature type="transmembrane region" description="Helical" evidence="8">
    <location>
        <begin position="439"/>
        <end position="458"/>
    </location>
</feature>
<dbReference type="GO" id="GO:0005351">
    <property type="term" value="F:carbohydrate:proton symporter activity"/>
    <property type="evidence" value="ECO:0007669"/>
    <property type="project" value="TreeGrafter"/>
</dbReference>
<reference evidence="10 11" key="1">
    <citation type="submission" date="2015-07" db="EMBL/GenBank/DDBJ databases">
        <title>Comparative genomics of the Sigatoka disease complex on banana suggests a link between parallel evolutionary changes in Pseudocercospora fijiensis and Pseudocercospora eumusae and increased virulence on the banana host.</title>
        <authorList>
            <person name="Chang T.-C."/>
            <person name="Salvucci A."/>
            <person name="Crous P.W."/>
            <person name="Stergiopoulos I."/>
        </authorList>
    </citation>
    <scope>NUCLEOTIDE SEQUENCE [LARGE SCALE GENOMIC DNA]</scope>
    <source>
        <strain evidence="10 11">CBS 114824</strain>
    </source>
</reference>
<evidence type="ECO:0000256" key="7">
    <source>
        <dbReference type="SAM" id="MobiDB-lite"/>
    </source>
</evidence>
<dbReference type="SUPFAM" id="SSF103473">
    <property type="entry name" value="MFS general substrate transporter"/>
    <property type="match status" value="1"/>
</dbReference>
<comment type="subcellular location">
    <subcellularLocation>
        <location evidence="1">Membrane</location>
        <topology evidence="1">Multi-pass membrane protein</topology>
    </subcellularLocation>
</comment>
<dbReference type="GO" id="GO:0016020">
    <property type="term" value="C:membrane"/>
    <property type="evidence" value="ECO:0007669"/>
    <property type="project" value="UniProtKB-SubCell"/>
</dbReference>
<evidence type="ECO:0000256" key="3">
    <source>
        <dbReference type="ARBA" id="ARBA00022448"/>
    </source>
</evidence>
<evidence type="ECO:0000256" key="5">
    <source>
        <dbReference type="ARBA" id="ARBA00022989"/>
    </source>
</evidence>
<feature type="domain" description="Major facilitator superfamily (MFS) profile" evidence="9">
    <location>
        <begin position="391"/>
        <end position="837"/>
    </location>
</feature>
<dbReference type="CDD" id="cd03386">
    <property type="entry name" value="PAP2_Aur1_like"/>
    <property type="match status" value="1"/>
</dbReference>
<dbReference type="PROSITE" id="PS50850">
    <property type="entry name" value="MFS"/>
    <property type="match status" value="1"/>
</dbReference>
<feature type="transmembrane region" description="Helical" evidence="8">
    <location>
        <begin position="685"/>
        <end position="704"/>
    </location>
</feature>
<feature type="transmembrane region" description="Helical" evidence="8">
    <location>
        <begin position="493"/>
        <end position="515"/>
    </location>
</feature>
<evidence type="ECO:0000313" key="10">
    <source>
        <dbReference type="EMBL" id="KXS99175.1"/>
    </source>
</evidence>
<dbReference type="InterPro" id="IPR005829">
    <property type="entry name" value="Sugar_transporter_CS"/>
</dbReference>
<feature type="transmembrane region" description="Helical" evidence="8">
    <location>
        <begin position="815"/>
        <end position="833"/>
    </location>
</feature>
<dbReference type="OrthoDB" id="6612291at2759"/>
<feature type="transmembrane region" description="Helical" evidence="8">
    <location>
        <begin position="559"/>
        <end position="580"/>
    </location>
</feature>
<keyword evidence="4 8" id="KW-0812">Transmembrane</keyword>
<dbReference type="Pfam" id="PF00083">
    <property type="entry name" value="Sugar_tr"/>
    <property type="match status" value="1"/>
</dbReference>
<organism evidence="10 11">
    <name type="scientific">Pseudocercospora eumusae</name>
    <dbReference type="NCBI Taxonomy" id="321146"/>
    <lineage>
        <taxon>Eukaryota</taxon>
        <taxon>Fungi</taxon>
        <taxon>Dikarya</taxon>
        <taxon>Ascomycota</taxon>
        <taxon>Pezizomycotina</taxon>
        <taxon>Dothideomycetes</taxon>
        <taxon>Dothideomycetidae</taxon>
        <taxon>Mycosphaerellales</taxon>
        <taxon>Mycosphaerellaceae</taxon>
        <taxon>Pseudocercospora</taxon>
    </lineage>
</organism>
<dbReference type="Pfam" id="PF14378">
    <property type="entry name" value="PAP2_3"/>
    <property type="match status" value="1"/>
</dbReference>
<dbReference type="Gene3D" id="1.20.1250.20">
    <property type="entry name" value="MFS general substrate transporter like domains"/>
    <property type="match status" value="1"/>
</dbReference>
<feature type="transmembrane region" description="Helical" evidence="8">
    <location>
        <begin position="649"/>
        <end position="673"/>
    </location>
</feature>
<dbReference type="PROSITE" id="PS00217">
    <property type="entry name" value="SUGAR_TRANSPORT_2"/>
    <property type="match status" value="1"/>
</dbReference>
<proteinExistence type="inferred from homology"/>
<dbReference type="InterPro" id="IPR005828">
    <property type="entry name" value="MFS_sugar_transport-like"/>
</dbReference>